<dbReference type="GO" id="GO:0000257">
    <property type="term" value="F:nitrilase activity"/>
    <property type="evidence" value="ECO:0007669"/>
    <property type="project" value="UniProtKB-ARBA"/>
</dbReference>
<dbReference type="Proteomes" id="UP000813385">
    <property type="component" value="Unassembled WGS sequence"/>
</dbReference>
<evidence type="ECO:0000313" key="4">
    <source>
        <dbReference type="EMBL" id="KAH7374546.1"/>
    </source>
</evidence>
<dbReference type="OrthoDB" id="10250282at2759"/>
<dbReference type="GO" id="GO:0016836">
    <property type="term" value="F:hydro-lyase activity"/>
    <property type="evidence" value="ECO:0007669"/>
    <property type="project" value="UniProtKB-ARBA"/>
</dbReference>
<comment type="caution">
    <text evidence="4">The sequence shown here is derived from an EMBL/GenBank/DDBJ whole genome shotgun (WGS) entry which is preliminary data.</text>
</comment>
<sequence length="305" mass="33019">MKLAAVQAAPVFLDKTATTERACSLIREAGREGADVIGFPEAFVPGYPGWLELLPVSTEPAPSLFCKLFNEAVEVPGPEVDALSAACRDGNIYAVVGITERRKNTTGTLWNTQLFFGRDGTLLHKHQKYVPTVGERLVHTPGETGSKAAVETDLGGALSSLICGENGNPLAIWAAGLEYPVVHVSSWPPHFCPGQDVGMAAQLTAQHTALFSGCFVVASVAVLDDDAIEAYGATPEAREYLLEEKGKKRSFIMGPGRKISEDSDGDLVYAECDIDDLVKVKYTMDYAGHYNRPELFAHLLDKYRK</sequence>
<dbReference type="Gene3D" id="3.60.110.10">
    <property type="entry name" value="Carbon-nitrogen hydrolase"/>
    <property type="match status" value="1"/>
</dbReference>
<dbReference type="AlphaFoldDB" id="A0A8K0TU03"/>
<evidence type="ECO:0000259" key="3">
    <source>
        <dbReference type="PROSITE" id="PS50263"/>
    </source>
</evidence>
<dbReference type="PROSITE" id="PS50263">
    <property type="entry name" value="CN_HYDROLASE"/>
    <property type="match status" value="1"/>
</dbReference>
<comment type="similarity">
    <text evidence="1">Belongs to the carbon-nitrogen hydrolase superfamily. Nitrilase family.</text>
</comment>
<evidence type="ECO:0000256" key="2">
    <source>
        <dbReference type="PROSITE-ProRule" id="PRU10139"/>
    </source>
</evidence>
<dbReference type="InterPro" id="IPR036526">
    <property type="entry name" value="C-N_Hydrolase_sf"/>
</dbReference>
<protein>
    <submittedName>
        <fullName evidence="4">Nitrilase/cyanide hydratase and apolipo protein N-acyltransferase</fullName>
    </submittedName>
</protein>
<organism evidence="4 5">
    <name type="scientific">Plectosphaerella cucumerina</name>
    <dbReference type="NCBI Taxonomy" id="40658"/>
    <lineage>
        <taxon>Eukaryota</taxon>
        <taxon>Fungi</taxon>
        <taxon>Dikarya</taxon>
        <taxon>Ascomycota</taxon>
        <taxon>Pezizomycotina</taxon>
        <taxon>Sordariomycetes</taxon>
        <taxon>Hypocreomycetidae</taxon>
        <taxon>Glomerellales</taxon>
        <taxon>Plectosphaerellaceae</taxon>
        <taxon>Plectosphaerella</taxon>
    </lineage>
</organism>
<gene>
    <name evidence="4" type="ORF">B0T11DRAFT_334117</name>
</gene>
<keyword evidence="5" id="KW-1185">Reference proteome</keyword>
<dbReference type="InterPro" id="IPR000132">
    <property type="entry name" value="Nitrilase/CN_hydratase_CS"/>
</dbReference>
<dbReference type="InterPro" id="IPR003010">
    <property type="entry name" value="C-N_Hydrolase"/>
</dbReference>
<dbReference type="PROSITE" id="PS00920">
    <property type="entry name" value="NITRIL_CHT_1"/>
    <property type="match status" value="1"/>
</dbReference>
<feature type="active site" description="Proton acceptor" evidence="2">
    <location>
        <position position="41"/>
    </location>
</feature>
<dbReference type="PANTHER" id="PTHR46044:SF1">
    <property type="entry name" value="CN HYDROLASE DOMAIN-CONTAINING PROTEIN"/>
    <property type="match status" value="1"/>
</dbReference>
<proteinExistence type="inferred from homology"/>
<reference evidence="4" key="1">
    <citation type="journal article" date="2021" name="Nat. Commun.">
        <title>Genetic determinants of endophytism in the Arabidopsis root mycobiome.</title>
        <authorList>
            <person name="Mesny F."/>
            <person name="Miyauchi S."/>
            <person name="Thiergart T."/>
            <person name="Pickel B."/>
            <person name="Atanasova L."/>
            <person name="Karlsson M."/>
            <person name="Huettel B."/>
            <person name="Barry K.W."/>
            <person name="Haridas S."/>
            <person name="Chen C."/>
            <person name="Bauer D."/>
            <person name="Andreopoulos W."/>
            <person name="Pangilinan J."/>
            <person name="LaButti K."/>
            <person name="Riley R."/>
            <person name="Lipzen A."/>
            <person name="Clum A."/>
            <person name="Drula E."/>
            <person name="Henrissat B."/>
            <person name="Kohler A."/>
            <person name="Grigoriev I.V."/>
            <person name="Martin F.M."/>
            <person name="Hacquard S."/>
        </authorList>
    </citation>
    <scope>NUCLEOTIDE SEQUENCE</scope>
    <source>
        <strain evidence="4">MPI-CAGE-AT-0016</strain>
    </source>
</reference>
<feature type="domain" description="CN hydrolase" evidence="3">
    <location>
        <begin position="1"/>
        <end position="274"/>
    </location>
</feature>
<dbReference type="SUPFAM" id="SSF56317">
    <property type="entry name" value="Carbon-nitrogen hydrolase"/>
    <property type="match status" value="1"/>
</dbReference>
<name>A0A8K0TU03_9PEZI</name>
<evidence type="ECO:0000313" key="5">
    <source>
        <dbReference type="Proteomes" id="UP000813385"/>
    </source>
</evidence>
<dbReference type="PANTHER" id="PTHR46044">
    <property type="entry name" value="NITRILASE"/>
    <property type="match status" value="1"/>
</dbReference>
<dbReference type="Pfam" id="PF00795">
    <property type="entry name" value="CN_hydrolase"/>
    <property type="match status" value="1"/>
</dbReference>
<dbReference type="EMBL" id="JAGPXD010000001">
    <property type="protein sequence ID" value="KAH7374546.1"/>
    <property type="molecule type" value="Genomic_DNA"/>
</dbReference>
<dbReference type="CDD" id="cd07564">
    <property type="entry name" value="nitrilases_CHs"/>
    <property type="match status" value="1"/>
</dbReference>
<dbReference type="InterPro" id="IPR044149">
    <property type="entry name" value="Nitrilases_CHs"/>
</dbReference>
<evidence type="ECO:0000256" key="1">
    <source>
        <dbReference type="ARBA" id="ARBA00008129"/>
    </source>
</evidence>
<accession>A0A8K0TU03</accession>